<keyword evidence="4" id="KW-1185">Reference proteome</keyword>
<evidence type="ECO:0000313" key="4">
    <source>
        <dbReference type="Proteomes" id="UP000247569"/>
    </source>
</evidence>
<feature type="signal peptide" evidence="2">
    <location>
        <begin position="1"/>
        <end position="29"/>
    </location>
</feature>
<feature type="transmembrane region" description="Helical" evidence="1">
    <location>
        <begin position="149"/>
        <end position="169"/>
    </location>
</feature>
<protein>
    <submittedName>
        <fullName evidence="3">Uncharacterized protein</fullName>
    </submittedName>
</protein>
<dbReference type="OrthoDB" id="4717855at2"/>
<keyword evidence="1" id="KW-1133">Transmembrane helix</keyword>
<sequence length="181" mass="19579">MTALRKLAVAVLAAITLSLVAIAPAAAYAPVDIVHTERVQVGPYVMTVGFSTWPIRAMKSLDFTFMPEGGIADKTGTLRMSGPAYHSWKRGAPFVRHPRKRESWGLDILAIDDPGDYSLIFTLDGPLGHGEGSLDGVHVLDQPGPPLPLSWTIASLPLLGLIAFLAVAWRRLRPGRRPLPL</sequence>
<evidence type="ECO:0000256" key="2">
    <source>
        <dbReference type="SAM" id="SignalP"/>
    </source>
</evidence>
<feature type="chain" id="PRO_5039565125" evidence="2">
    <location>
        <begin position="30"/>
        <end position="181"/>
    </location>
</feature>
<evidence type="ECO:0000256" key="1">
    <source>
        <dbReference type="SAM" id="Phobius"/>
    </source>
</evidence>
<name>A0A318JWI4_9NOCA</name>
<reference evidence="3 4" key="1">
    <citation type="submission" date="2018-05" db="EMBL/GenBank/DDBJ databases">
        <title>Genomic Encyclopedia of Type Strains, Phase IV (KMG-IV): sequencing the most valuable type-strain genomes for metagenomic binning, comparative biology and taxonomic classification.</title>
        <authorList>
            <person name="Goeker M."/>
        </authorList>
    </citation>
    <scope>NUCLEOTIDE SEQUENCE [LARGE SCALE GENOMIC DNA]</scope>
    <source>
        <strain evidence="3 4">DSM 44704</strain>
    </source>
</reference>
<dbReference type="AlphaFoldDB" id="A0A318JWI4"/>
<dbReference type="EMBL" id="QJKF01000009">
    <property type="protein sequence ID" value="PXX60959.1"/>
    <property type="molecule type" value="Genomic_DNA"/>
</dbReference>
<keyword evidence="1" id="KW-0812">Transmembrane</keyword>
<dbReference type="Proteomes" id="UP000247569">
    <property type="component" value="Unassembled WGS sequence"/>
</dbReference>
<dbReference type="RefSeq" id="WP_085998280.1">
    <property type="nucleotide sequence ID" value="NZ_QJKF01000009.1"/>
</dbReference>
<keyword evidence="2" id="KW-0732">Signal</keyword>
<accession>A0A318JWI4</accession>
<proteinExistence type="predicted"/>
<keyword evidence="1" id="KW-0472">Membrane</keyword>
<evidence type="ECO:0000313" key="3">
    <source>
        <dbReference type="EMBL" id="PXX60959.1"/>
    </source>
</evidence>
<organism evidence="3 4">
    <name type="scientific">Nocardia tenerifensis</name>
    <dbReference type="NCBI Taxonomy" id="228006"/>
    <lineage>
        <taxon>Bacteria</taxon>
        <taxon>Bacillati</taxon>
        <taxon>Actinomycetota</taxon>
        <taxon>Actinomycetes</taxon>
        <taxon>Mycobacteriales</taxon>
        <taxon>Nocardiaceae</taxon>
        <taxon>Nocardia</taxon>
    </lineage>
</organism>
<gene>
    <name evidence="3" type="ORF">DFR70_109150</name>
</gene>
<comment type="caution">
    <text evidence="3">The sequence shown here is derived from an EMBL/GenBank/DDBJ whole genome shotgun (WGS) entry which is preliminary data.</text>
</comment>